<comment type="caution">
    <text evidence="2">The sequence shown here is derived from an EMBL/GenBank/DDBJ whole genome shotgun (WGS) entry which is preliminary data.</text>
</comment>
<feature type="region of interest" description="Disordered" evidence="1">
    <location>
        <begin position="43"/>
        <end position="114"/>
    </location>
</feature>
<dbReference type="Proteomes" id="UP000601027">
    <property type="component" value="Unassembled WGS sequence"/>
</dbReference>
<evidence type="ECO:0000313" key="3">
    <source>
        <dbReference type="Proteomes" id="UP000601027"/>
    </source>
</evidence>
<dbReference type="RefSeq" id="WP_203173548.1">
    <property type="nucleotide sequence ID" value="NZ_JAEVHM010000008.1"/>
</dbReference>
<feature type="compositionally biased region" description="Basic and acidic residues" evidence="1">
    <location>
        <begin position="53"/>
        <end position="72"/>
    </location>
</feature>
<sequence>MTLVGTRAPLAVPVVAFRDREPDDDPLDQDAGLLMTLAAGTAAAPVGGGWPLEQKDHDEAGPDGSQDQRHPPGEPAPPVGRGRNRSGRRTRRRGSIDGTSHAARPLPLGIADSW</sequence>
<name>A0ABS1XP87_9ACTN</name>
<dbReference type="EMBL" id="JAEVHM010000008">
    <property type="protein sequence ID" value="MBM0231081.1"/>
    <property type="molecule type" value="Genomic_DNA"/>
</dbReference>
<reference evidence="2 3" key="1">
    <citation type="submission" date="2021-01" db="EMBL/GenBank/DDBJ databases">
        <title>Draft genome sequence of Micromonospora sp. strain STR1_7.</title>
        <authorList>
            <person name="Karlyshev A."/>
            <person name="Jawad R."/>
        </authorList>
    </citation>
    <scope>NUCLEOTIDE SEQUENCE [LARGE SCALE GENOMIC DNA]</scope>
    <source>
        <strain evidence="2 3">STR1-7</strain>
    </source>
</reference>
<keyword evidence="3" id="KW-1185">Reference proteome</keyword>
<proteinExistence type="predicted"/>
<evidence type="ECO:0000256" key="1">
    <source>
        <dbReference type="SAM" id="MobiDB-lite"/>
    </source>
</evidence>
<feature type="compositionally biased region" description="Basic residues" evidence="1">
    <location>
        <begin position="82"/>
        <end position="93"/>
    </location>
</feature>
<protein>
    <submittedName>
        <fullName evidence="2">Uncharacterized protein</fullName>
    </submittedName>
</protein>
<accession>A0ABS1XP87</accession>
<organism evidence="2 3">
    <name type="scientific">Micromonospora parastrephiae</name>
    <dbReference type="NCBI Taxonomy" id="2806101"/>
    <lineage>
        <taxon>Bacteria</taxon>
        <taxon>Bacillati</taxon>
        <taxon>Actinomycetota</taxon>
        <taxon>Actinomycetes</taxon>
        <taxon>Micromonosporales</taxon>
        <taxon>Micromonosporaceae</taxon>
        <taxon>Micromonospora</taxon>
    </lineage>
</organism>
<gene>
    <name evidence="2" type="ORF">JNW91_03835</name>
</gene>
<evidence type="ECO:0000313" key="2">
    <source>
        <dbReference type="EMBL" id="MBM0231081.1"/>
    </source>
</evidence>